<reference evidence="2" key="1">
    <citation type="submission" date="2020-05" db="EMBL/GenBank/DDBJ databases">
        <authorList>
            <person name="Rincon C."/>
            <person name="Sanders R I."/>
            <person name="Robbins C."/>
            <person name="Chaturvedi A."/>
        </authorList>
    </citation>
    <scope>NUCLEOTIDE SEQUENCE</scope>
    <source>
        <strain evidence="2">CHB12</strain>
    </source>
</reference>
<feature type="coiled-coil region" evidence="1">
    <location>
        <begin position="62"/>
        <end position="100"/>
    </location>
</feature>
<proteinExistence type="predicted"/>
<protein>
    <recommendedName>
        <fullName evidence="4">Protein kinase domain-containing protein</fullName>
    </recommendedName>
</protein>
<dbReference type="EMBL" id="CAGKOT010000020">
    <property type="protein sequence ID" value="CAB5364751.1"/>
    <property type="molecule type" value="Genomic_DNA"/>
</dbReference>
<sequence>MNVDEFIDADEFIDVDEFIGVDEFIDVDEFMDKIKNIDKYYLPLETDSIIRSMFQNYKDFQSKKLMDQSKKLMDQSEKLKDQLMDQTKKLKNQLMDQSIKLMDQSEKLIEWTSYSQFTNVKEIARGGFGIIYCATTRDKKSVILKKFKNSQDTSRYFLNELKSNQNCYEIKHHIIRIHGNLGPEFAKKSHPKAIYTSRPLSFFISKCSSINSSQGYSYISEEQGFDIDIESYTSGSLSVPVTSLGKRNIEELNIEETNNDSGKHVKLVYRNIE</sequence>
<dbReference type="AlphaFoldDB" id="A0A915Z6N1"/>
<comment type="caution">
    <text evidence="2">The sequence shown here is derived from an EMBL/GenBank/DDBJ whole genome shotgun (WGS) entry which is preliminary data.</text>
</comment>
<accession>A0A915Z6N1</accession>
<evidence type="ECO:0000313" key="2">
    <source>
        <dbReference type="EMBL" id="CAB5364751.1"/>
    </source>
</evidence>
<name>A0A915Z6N1_9GLOM</name>
<organism evidence="2 3">
    <name type="scientific">Rhizophagus irregularis</name>
    <dbReference type="NCBI Taxonomy" id="588596"/>
    <lineage>
        <taxon>Eukaryota</taxon>
        <taxon>Fungi</taxon>
        <taxon>Fungi incertae sedis</taxon>
        <taxon>Mucoromycota</taxon>
        <taxon>Glomeromycotina</taxon>
        <taxon>Glomeromycetes</taxon>
        <taxon>Glomerales</taxon>
        <taxon>Glomeraceae</taxon>
        <taxon>Rhizophagus</taxon>
    </lineage>
</organism>
<evidence type="ECO:0000256" key="1">
    <source>
        <dbReference type="SAM" id="Coils"/>
    </source>
</evidence>
<keyword evidence="1" id="KW-0175">Coiled coil</keyword>
<evidence type="ECO:0000313" key="3">
    <source>
        <dbReference type="Proteomes" id="UP000684084"/>
    </source>
</evidence>
<evidence type="ECO:0008006" key="4">
    <source>
        <dbReference type="Google" id="ProtNLM"/>
    </source>
</evidence>
<dbReference type="OrthoDB" id="2399323at2759"/>
<dbReference type="Proteomes" id="UP000684084">
    <property type="component" value="Unassembled WGS sequence"/>
</dbReference>
<gene>
    <name evidence="2" type="ORF">CHRIB12_LOCUS10129</name>
</gene>